<reference evidence="7" key="1">
    <citation type="submission" date="2021-10" db="EMBL/GenBank/DDBJ databases">
        <title>Tropical sea cucumber genome reveals ecological adaptation and Cuvierian tubules defense mechanism.</title>
        <authorList>
            <person name="Chen T."/>
        </authorList>
    </citation>
    <scope>NUCLEOTIDE SEQUENCE</scope>
    <source>
        <strain evidence="7">Nanhai2018</strain>
        <tissue evidence="7">Muscle</tissue>
    </source>
</reference>
<dbReference type="Proteomes" id="UP001152320">
    <property type="component" value="Chromosome 13"/>
</dbReference>
<protein>
    <submittedName>
        <fullName evidence="7">Arylacetamide deacetylase</fullName>
    </submittedName>
</protein>
<dbReference type="InterPro" id="IPR002168">
    <property type="entry name" value="Lipase_GDXG_HIS_AS"/>
</dbReference>
<keyword evidence="5" id="KW-0732">Signal</keyword>
<proteinExistence type="inferred from homology"/>
<dbReference type="EMBL" id="JAIZAY010000013">
    <property type="protein sequence ID" value="KAJ8030584.1"/>
    <property type="molecule type" value="Genomic_DNA"/>
</dbReference>
<organism evidence="7 8">
    <name type="scientific">Holothuria leucospilota</name>
    <name type="common">Black long sea cucumber</name>
    <name type="synonym">Mertensiothuria leucospilota</name>
    <dbReference type="NCBI Taxonomy" id="206669"/>
    <lineage>
        <taxon>Eukaryota</taxon>
        <taxon>Metazoa</taxon>
        <taxon>Echinodermata</taxon>
        <taxon>Eleutherozoa</taxon>
        <taxon>Echinozoa</taxon>
        <taxon>Holothuroidea</taxon>
        <taxon>Aspidochirotacea</taxon>
        <taxon>Aspidochirotida</taxon>
        <taxon>Holothuriidae</taxon>
        <taxon>Holothuria</taxon>
    </lineage>
</organism>
<dbReference type="InterPro" id="IPR029058">
    <property type="entry name" value="AB_hydrolase_fold"/>
</dbReference>
<accession>A0A9Q1H210</accession>
<dbReference type="PANTHER" id="PTHR48081">
    <property type="entry name" value="AB HYDROLASE SUPERFAMILY PROTEIN C4A8.06C"/>
    <property type="match status" value="1"/>
</dbReference>
<dbReference type="Pfam" id="PF07859">
    <property type="entry name" value="Abhydrolase_3"/>
    <property type="match status" value="2"/>
</dbReference>
<feature type="active site" evidence="3">
    <location>
        <position position="234"/>
    </location>
</feature>
<feature type="transmembrane region" description="Helical" evidence="4">
    <location>
        <begin position="147"/>
        <end position="169"/>
    </location>
</feature>
<dbReference type="PIRSF" id="PIRSF037251">
    <property type="entry name" value="Arylacetamide_deacetylase"/>
    <property type="match status" value="1"/>
</dbReference>
<feature type="chain" id="PRO_5040512409" evidence="5">
    <location>
        <begin position="22"/>
        <end position="454"/>
    </location>
</feature>
<feature type="transmembrane region" description="Helical" evidence="4">
    <location>
        <begin position="41"/>
        <end position="58"/>
    </location>
</feature>
<feature type="active site" evidence="3">
    <location>
        <position position="425"/>
    </location>
</feature>
<dbReference type="PROSITE" id="PS01173">
    <property type="entry name" value="LIPASE_GDXG_HIS"/>
    <property type="match status" value="1"/>
</dbReference>
<dbReference type="GO" id="GO:0016020">
    <property type="term" value="C:membrane"/>
    <property type="evidence" value="ECO:0007669"/>
    <property type="project" value="InterPro"/>
</dbReference>
<evidence type="ECO:0000256" key="1">
    <source>
        <dbReference type="ARBA" id="ARBA00010515"/>
    </source>
</evidence>
<dbReference type="InterPro" id="IPR017157">
    <property type="entry name" value="Arylacetamide_deacetylase"/>
</dbReference>
<sequence length="454" mass="51606">MGCSSTPVLSLFLLYFSPVCSRGDVYIPAWLKNPNLTKMKTRYYILIALSAYLLYTPVPDGLAHPWKYRALMASTRFLRLIAKAENIIWPDAPNDVTVFRNAFKLVTARQALEELGSNFKARVTQFDGVKVRLYEPIKKSKSLLPGFVYFHGGGFAFGSTAFDFLLYPLELYDGLTRKIADDLNAVVVSVDYRLSPEYPFPVPVEDSLKAAKWFITHAKEFGVDPKRIGLGGDSAGGWLTAIVTQLLHKEKIKVKVQMMVYPAISSLDTSSPSYQKYQHDFGHNGMLPLTTIARFYSYFILGKRDKEFEQLIIENNHVASSQRQSTNMKTFFNHSLIPPEMRSDTYYKGPSDPNLGSESMWNKIKDVCLDYRYSAFNNLPLTGLPPAYIITCGFDSIRDEGIFYGEALKADGVEVVWKHYEEGFHGIFWASPAFVFELGEQMRKEAMEYVKRKL</sequence>
<dbReference type="SUPFAM" id="SSF53474">
    <property type="entry name" value="alpha/beta-Hydrolases"/>
    <property type="match status" value="1"/>
</dbReference>
<evidence type="ECO:0000313" key="7">
    <source>
        <dbReference type="EMBL" id="KAJ8030584.1"/>
    </source>
</evidence>
<evidence type="ECO:0000313" key="8">
    <source>
        <dbReference type="Proteomes" id="UP001152320"/>
    </source>
</evidence>
<evidence type="ECO:0000256" key="4">
    <source>
        <dbReference type="SAM" id="Phobius"/>
    </source>
</evidence>
<comment type="similarity">
    <text evidence="1">Belongs to the 'GDXG' lipolytic enzyme family.</text>
</comment>
<feature type="active site" evidence="3">
    <location>
        <position position="395"/>
    </location>
</feature>
<dbReference type="PANTHER" id="PTHR48081:SF8">
    <property type="entry name" value="ALPHA_BETA HYDROLASE FOLD-3 DOMAIN-CONTAINING PROTEIN-RELATED"/>
    <property type="match status" value="1"/>
</dbReference>
<gene>
    <name evidence="7" type="ORF">HOLleu_27040</name>
</gene>
<feature type="domain" description="Alpha/beta hydrolase fold-3" evidence="6">
    <location>
        <begin position="147"/>
        <end position="302"/>
    </location>
</feature>
<feature type="signal peptide" evidence="5">
    <location>
        <begin position="1"/>
        <end position="21"/>
    </location>
</feature>
<evidence type="ECO:0000259" key="6">
    <source>
        <dbReference type="Pfam" id="PF07859"/>
    </source>
</evidence>
<evidence type="ECO:0000256" key="5">
    <source>
        <dbReference type="SAM" id="SignalP"/>
    </source>
</evidence>
<dbReference type="InterPro" id="IPR013094">
    <property type="entry name" value="AB_hydrolase_3"/>
</dbReference>
<keyword evidence="4" id="KW-0472">Membrane</keyword>
<name>A0A9Q1H210_HOLLE</name>
<evidence type="ECO:0000256" key="2">
    <source>
        <dbReference type="ARBA" id="ARBA00022801"/>
    </source>
</evidence>
<feature type="domain" description="Alpha/beta hydrolase fold-3" evidence="6">
    <location>
        <begin position="370"/>
        <end position="427"/>
    </location>
</feature>
<evidence type="ECO:0000256" key="3">
    <source>
        <dbReference type="PIRSR" id="PIRSR037251-1"/>
    </source>
</evidence>
<dbReference type="InterPro" id="IPR050300">
    <property type="entry name" value="GDXG_lipolytic_enzyme"/>
</dbReference>
<keyword evidence="4" id="KW-0812">Transmembrane</keyword>
<comment type="caution">
    <text evidence="7">The sequence shown here is derived from an EMBL/GenBank/DDBJ whole genome shotgun (WGS) entry which is preliminary data.</text>
</comment>
<dbReference type="OrthoDB" id="408631at2759"/>
<keyword evidence="8" id="KW-1185">Reference proteome</keyword>
<dbReference type="AlphaFoldDB" id="A0A9Q1H210"/>
<dbReference type="Gene3D" id="3.40.50.1820">
    <property type="entry name" value="alpha/beta hydrolase"/>
    <property type="match status" value="1"/>
</dbReference>
<keyword evidence="2" id="KW-0378">Hydrolase</keyword>
<keyword evidence="4" id="KW-1133">Transmembrane helix</keyword>
<dbReference type="GO" id="GO:0052689">
    <property type="term" value="F:carboxylic ester hydrolase activity"/>
    <property type="evidence" value="ECO:0007669"/>
    <property type="project" value="InterPro"/>
</dbReference>